<dbReference type="AlphaFoldDB" id="A0A2T7G8R2"/>
<dbReference type="RefSeq" id="WP_108691667.1">
    <property type="nucleotide sequence ID" value="NZ_QCYH01000003.1"/>
</dbReference>
<dbReference type="Pfam" id="PF02254">
    <property type="entry name" value="TrkA_N"/>
    <property type="match status" value="1"/>
</dbReference>
<dbReference type="InterPro" id="IPR003148">
    <property type="entry name" value="RCK_N"/>
</dbReference>
<dbReference type="PANTHER" id="PTHR43833">
    <property type="entry name" value="POTASSIUM CHANNEL PROTEIN 2-RELATED-RELATED"/>
    <property type="match status" value="1"/>
</dbReference>
<dbReference type="PROSITE" id="PS51201">
    <property type="entry name" value="RCK_N"/>
    <property type="match status" value="1"/>
</dbReference>
<dbReference type="PANTHER" id="PTHR43833:SF7">
    <property type="entry name" value="KTR SYSTEM POTASSIUM UPTAKE PROTEIN C"/>
    <property type="match status" value="1"/>
</dbReference>
<dbReference type="Pfam" id="PF02080">
    <property type="entry name" value="TrkA_C"/>
    <property type="match status" value="1"/>
</dbReference>
<proteinExistence type="predicted"/>
<dbReference type="InterPro" id="IPR050721">
    <property type="entry name" value="Trk_Ktr_HKT_K-transport"/>
</dbReference>
<dbReference type="SUPFAM" id="SSF51735">
    <property type="entry name" value="NAD(P)-binding Rossmann-fold domains"/>
    <property type="match status" value="1"/>
</dbReference>
<dbReference type="InterPro" id="IPR036291">
    <property type="entry name" value="NAD(P)-bd_dom_sf"/>
</dbReference>
<dbReference type="SUPFAM" id="SSF116726">
    <property type="entry name" value="TrkA C-terminal domain-like"/>
    <property type="match status" value="1"/>
</dbReference>
<keyword evidence="3" id="KW-1185">Reference proteome</keyword>
<gene>
    <name evidence="2" type="ORF">DC366_08050</name>
</gene>
<evidence type="ECO:0000259" key="1">
    <source>
        <dbReference type="PROSITE" id="PS51201"/>
    </source>
</evidence>
<protein>
    <submittedName>
        <fullName evidence="2">TrkA family potassium uptake protein</fullName>
    </submittedName>
</protein>
<sequence length="225" mass="24792">MTRRRKEARHDTFAIIGLGNFGSTVATELMRFGNHVIGMDHDEHAVNAQAETLSQALIVDARDEAALREAGVADCHIALIAIGDDLESSILAAINVKTLGVPVVWAKAMSKTHHRILSKLKVDRIIHPEVEVGQHIAQVLHNPLVRDYVSLGNGFNVVNFRIPESLEGKTLSDIPYDEKYDLRCIGAMRGTEWLGCDGDDVTLRKDDLLLLLGQRPNLRSFAASL</sequence>
<feature type="domain" description="RCK N-terminal" evidence="1">
    <location>
        <begin position="10"/>
        <end position="126"/>
    </location>
</feature>
<dbReference type="Gene3D" id="3.40.50.720">
    <property type="entry name" value="NAD(P)-binding Rossmann-like Domain"/>
    <property type="match status" value="1"/>
</dbReference>
<dbReference type="OrthoDB" id="9781411at2"/>
<evidence type="ECO:0000313" key="2">
    <source>
        <dbReference type="EMBL" id="PVA10809.1"/>
    </source>
</evidence>
<dbReference type="EMBL" id="QCYH01000003">
    <property type="protein sequence ID" value="PVA10809.1"/>
    <property type="molecule type" value="Genomic_DNA"/>
</dbReference>
<evidence type="ECO:0000313" key="3">
    <source>
        <dbReference type="Proteomes" id="UP000244446"/>
    </source>
</evidence>
<dbReference type="GO" id="GO:0008324">
    <property type="term" value="F:monoatomic cation transmembrane transporter activity"/>
    <property type="evidence" value="ECO:0007669"/>
    <property type="project" value="InterPro"/>
</dbReference>
<name>A0A2T7G8R2_9RHOB</name>
<dbReference type="Proteomes" id="UP000244446">
    <property type="component" value="Unassembled WGS sequence"/>
</dbReference>
<accession>A0A2T7G8R2</accession>
<reference evidence="2 3" key="1">
    <citation type="submission" date="2018-04" db="EMBL/GenBank/DDBJ databases">
        <title>Pelagivirga bohaiensis gen. nov., sp. nov., a bacterium isolated from the Bohai Sea.</title>
        <authorList>
            <person name="Ji X."/>
        </authorList>
    </citation>
    <scope>NUCLEOTIDE SEQUENCE [LARGE SCALE GENOMIC DNA]</scope>
    <source>
        <strain evidence="2 3">BH-SD19</strain>
    </source>
</reference>
<dbReference type="InterPro" id="IPR036721">
    <property type="entry name" value="RCK_C_sf"/>
</dbReference>
<comment type="caution">
    <text evidence="2">The sequence shown here is derived from an EMBL/GenBank/DDBJ whole genome shotgun (WGS) entry which is preliminary data.</text>
</comment>
<dbReference type="GO" id="GO:0006813">
    <property type="term" value="P:potassium ion transport"/>
    <property type="evidence" value="ECO:0007669"/>
    <property type="project" value="InterPro"/>
</dbReference>
<dbReference type="Gene3D" id="3.30.70.1450">
    <property type="entry name" value="Regulator of K+ conductance, C-terminal domain"/>
    <property type="match status" value="1"/>
</dbReference>
<organism evidence="2 3">
    <name type="scientific">Pelagivirga sediminicola</name>
    <dbReference type="NCBI Taxonomy" id="2170575"/>
    <lineage>
        <taxon>Bacteria</taxon>
        <taxon>Pseudomonadati</taxon>
        <taxon>Pseudomonadota</taxon>
        <taxon>Alphaproteobacteria</taxon>
        <taxon>Rhodobacterales</taxon>
        <taxon>Paracoccaceae</taxon>
        <taxon>Pelagivirga</taxon>
    </lineage>
</organism>
<dbReference type="InterPro" id="IPR006037">
    <property type="entry name" value="RCK_C"/>
</dbReference>